<evidence type="ECO:0000256" key="1">
    <source>
        <dbReference type="SAM" id="Phobius"/>
    </source>
</evidence>
<proteinExistence type="predicted"/>
<dbReference type="Proteomes" id="UP001243286">
    <property type="component" value="Unassembled WGS sequence"/>
</dbReference>
<keyword evidence="1" id="KW-1133">Transmembrane helix</keyword>
<name>A0ABT6QY62_9BACL</name>
<feature type="transmembrane region" description="Helical" evidence="1">
    <location>
        <begin position="87"/>
        <end position="109"/>
    </location>
</feature>
<dbReference type="EMBL" id="JASBQV010000001">
    <property type="protein sequence ID" value="MDI3233563.1"/>
    <property type="molecule type" value="Genomic_DNA"/>
</dbReference>
<organism evidence="2 3">
    <name type="scientific">Exiguobacterium antarcticum</name>
    <dbReference type="NCBI Taxonomy" id="132920"/>
    <lineage>
        <taxon>Bacteria</taxon>
        <taxon>Bacillati</taxon>
        <taxon>Bacillota</taxon>
        <taxon>Bacilli</taxon>
        <taxon>Bacillales</taxon>
        <taxon>Bacillales Family XII. Incertae Sedis</taxon>
        <taxon>Exiguobacterium</taxon>
    </lineage>
</organism>
<evidence type="ECO:0000313" key="2">
    <source>
        <dbReference type="EMBL" id="MDI3233563.1"/>
    </source>
</evidence>
<protein>
    <recommendedName>
        <fullName evidence="4">DUF4064 domain-containing protein</fullName>
    </recommendedName>
</protein>
<keyword evidence="1" id="KW-0812">Transmembrane</keyword>
<sequence length="130" mass="14755">MMESSGSGIGLIIILILFGILAIAGFVYLIMALIDMWKAYSRNQDQTALLFFIISIIGIFISGSLISLILAIVFYWNRARRKSWMGIGLIIASIVLTIIGIIVFIQFGYDMNNFENMNFDDPMMDQDYDY</sequence>
<comment type="caution">
    <text evidence="2">The sequence shown here is derived from an EMBL/GenBank/DDBJ whole genome shotgun (WGS) entry which is preliminary data.</text>
</comment>
<keyword evidence="1" id="KW-0472">Membrane</keyword>
<feature type="transmembrane region" description="Helical" evidence="1">
    <location>
        <begin position="49"/>
        <end position="75"/>
    </location>
</feature>
<evidence type="ECO:0008006" key="4">
    <source>
        <dbReference type="Google" id="ProtNLM"/>
    </source>
</evidence>
<gene>
    <name evidence="2" type="ORF">QK289_00995</name>
</gene>
<evidence type="ECO:0000313" key="3">
    <source>
        <dbReference type="Proteomes" id="UP001243286"/>
    </source>
</evidence>
<feature type="transmembrane region" description="Helical" evidence="1">
    <location>
        <begin position="12"/>
        <end position="37"/>
    </location>
</feature>
<dbReference type="RefSeq" id="WP_014971179.1">
    <property type="nucleotide sequence ID" value="NZ_JASBQV010000001.1"/>
</dbReference>
<accession>A0ABT6QY62</accession>
<keyword evidence="3" id="KW-1185">Reference proteome</keyword>
<reference evidence="2 3" key="1">
    <citation type="submission" date="2023-04" db="EMBL/GenBank/DDBJ databases">
        <title>Antarctic isolates genomes.</title>
        <authorList>
            <person name="Dimov S.G."/>
        </authorList>
    </citation>
    <scope>NUCLEOTIDE SEQUENCE [LARGE SCALE GENOMIC DNA]</scope>
    <source>
        <strain evidence="2 3">AL19</strain>
    </source>
</reference>